<evidence type="ECO:0000313" key="2">
    <source>
        <dbReference type="Proteomes" id="UP001057279"/>
    </source>
</evidence>
<gene>
    <name evidence="1" type="ORF">MJG53_019331</name>
</gene>
<dbReference type="EMBL" id="CM043051">
    <property type="protein sequence ID" value="KAI4555641.1"/>
    <property type="molecule type" value="Genomic_DNA"/>
</dbReference>
<evidence type="ECO:0000313" key="1">
    <source>
        <dbReference type="EMBL" id="KAI4555641.1"/>
    </source>
</evidence>
<keyword evidence="2" id="KW-1185">Reference proteome</keyword>
<reference evidence="1" key="1">
    <citation type="submission" date="2022-03" db="EMBL/GenBank/DDBJ databases">
        <title>Genomic analyses of argali, domestic sheep and their hybrids provide insights into chromosomal evolution, heterosis and genetic basis of agronomic traits.</title>
        <authorList>
            <person name="Li M."/>
        </authorList>
    </citation>
    <scope>NUCLEOTIDE SEQUENCE</scope>
    <source>
        <strain evidence="1">F1 hybrid</strain>
    </source>
</reference>
<sequence length="127" mass="14130">MGAWWEVCDMKSEGQATVIQQLEQTIEDLKTRIAELEKQYPALDTGLEALRLGEKDVGYERTVQAKSIQTSPMEDGGNQAVEQQASVFQKLLSGSFRAVGVGCRQSFRITEWKRIAAYRSSVSEASP</sequence>
<name>A0ACB9U359_9CETA</name>
<dbReference type="Proteomes" id="UP001057279">
    <property type="component" value="Linkage Group LG26"/>
</dbReference>
<protein>
    <submittedName>
        <fullName evidence="1">Uncharacterized protein</fullName>
    </submittedName>
</protein>
<comment type="caution">
    <text evidence="1">The sequence shown here is derived from an EMBL/GenBank/DDBJ whole genome shotgun (WGS) entry which is preliminary data.</text>
</comment>
<accession>A0ACB9U359</accession>
<proteinExistence type="predicted"/>
<organism evidence="1 2">
    <name type="scientific">Ovis ammon polii x Ovis aries</name>
    <dbReference type="NCBI Taxonomy" id="2918886"/>
    <lineage>
        <taxon>Eukaryota</taxon>
        <taxon>Metazoa</taxon>
        <taxon>Chordata</taxon>
        <taxon>Craniata</taxon>
        <taxon>Vertebrata</taxon>
        <taxon>Euteleostomi</taxon>
        <taxon>Mammalia</taxon>
        <taxon>Eutheria</taxon>
        <taxon>Laurasiatheria</taxon>
        <taxon>Artiodactyla</taxon>
        <taxon>Ruminantia</taxon>
        <taxon>Pecora</taxon>
        <taxon>Bovidae</taxon>
        <taxon>Caprinae</taxon>
        <taxon>Ovis</taxon>
    </lineage>
</organism>